<keyword evidence="3" id="KW-1185">Reference proteome</keyword>
<evidence type="ECO:0000313" key="2">
    <source>
        <dbReference type="EMBL" id="NDY57457.1"/>
    </source>
</evidence>
<accession>A0A7K3NMV2</accession>
<dbReference type="Proteomes" id="UP000469724">
    <property type="component" value="Unassembled WGS sequence"/>
</dbReference>
<dbReference type="Gene3D" id="2.50.20.10">
    <property type="entry name" value="Lipoprotein localisation LolA/LolB/LppX"/>
    <property type="match status" value="1"/>
</dbReference>
<feature type="signal peptide" evidence="1">
    <location>
        <begin position="1"/>
        <end position="25"/>
    </location>
</feature>
<keyword evidence="1" id="KW-0732">Signal</keyword>
<organism evidence="2 3">
    <name type="scientific">Desulfolutivibrio sulfodismutans</name>
    <dbReference type="NCBI Taxonomy" id="63561"/>
    <lineage>
        <taxon>Bacteria</taxon>
        <taxon>Pseudomonadati</taxon>
        <taxon>Thermodesulfobacteriota</taxon>
        <taxon>Desulfovibrionia</taxon>
        <taxon>Desulfovibrionales</taxon>
        <taxon>Desulfovibrionaceae</taxon>
        <taxon>Desulfolutivibrio</taxon>
    </lineage>
</organism>
<sequence length="272" mass="29683">MTRASQALVLCTTLLLLAGCAAKTAAPPGEDLARATWEAFRAREQKKHADWKAFRVDAGLSFASQRKSGRLNLAFYGNTDLPLRLDLTLPMGGPYAFWVEDAQGFTAYYPGNQTAFTHRSTREGLSRMGLPLPFALRELAAVAIGRFDAFLPEKYASVKKRPEGYEYAFPSSARLAALTLDFEGKPIHLTGRGIEPWKVAFEDYQADAAGTASDEARRVVLTTPGGAQVTLRIKKIEGRQTPWPDTALALPMPPGTAVRSLEAQGDIKLPDL</sequence>
<name>A0A7K3NMV2_9BACT</name>
<comment type="caution">
    <text evidence="2">The sequence shown here is derived from an EMBL/GenBank/DDBJ whole genome shotgun (WGS) entry which is preliminary data.</text>
</comment>
<dbReference type="EMBL" id="JAAGRQ010000048">
    <property type="protein sequence ID" value="NDY57457.1"/>
    <property type="molecule type" value="Genomic_DNA"/>
</dbReference>
<evidence type="ECO:0000313" key="3">
    <source>
        <dbReference type="Proteomes" id="UP000469724"/>
    </source>
</evidence>
<protein>
    <recommendedName>
        <fullName evidence="4">DUF4292 domain-containing protein</fullName>
    </recommendedName>
</protein>
<gene>
    <name evidence="2" type="ORF">G3N56_11995</name>
</gene>
<evidence type="ECO:0000256" key="1">
    <source>
        <dbReference type="SAM" id="SignalP"/>
    </source>
</evidence>
<proteinExistence type="predicted"/>
<reference evidence="2 3" key="1">
    <citation type="submission" date="2020-02" db="EMBL/GenBank/DDBJ databases">
        <title>Comparative genomics of sulfur disproportionating microorganisms.</title>
        <authorList>
            <person name="Ward L.M."/>
            <person name="Bertran E."/>
            <person name="Johnston D.T."/>
        </authorList>
    </citation>
    <scope>NUCLEOTIDE SEQUENCE [LARGE SCALE GENOMIC DNA]</scope>
    <source>
        <strain evidence="2 3">DSM 3696</strain>
    </source>
</reference>
<dbReference type="AlphaFoldDB" id="A0A7K3NMV2"/>
<evidence type="ECO:0008006" key="4">
    <source>
        <dbReference type="Google" id="ProtNLM"/>
    </source>
</evidence>
<feature type="chain" id="PRO_5029626668" description="DUF4292 domain-containing protein" evidence="1">
    <location>
        <begin position="26"/>
        <end position="272"/>
    </location>
</feature>
<dbReference type="PROSITE" id="PS51257">
    <property type="entry name" value="PROKAR_LIPOPROTEIN"/>
    <property type="match status" value="1"/>
</dbReference>
<dbReference type="RefSeq" id="WP_163302497.1">
    <property type="nucleotide sequence ID" value="NZ_JAAGRQ010000048.1"/>
</dbReference>